<protein>
    <submittedName>
        <fullName evidence="1">Uncharacterized protein</fullName>
    </submittedName>
</protein>
<reference evidence="1 2" key="1">
    <citation type="journal article" date="2021" name="BMC Genomics">
        <title>Datura genome reveals duplications of psychoactive alkaloid biosynthetic genes and high mutation rate following tissue culture.</title>
        <authorList>
            <person name="Rajewski A."/>
            <person name="Carter-House D."/>
            <person name="Stajich J."/>
            <person name="Litt A."/>
        </authorList>
    </citation>
    <scope>NUCLEOTIDE SEQUENCE [LARGE SCALE GENOMIC DNA]</scope>
    <source>
        <strain evidence="1">AR-01</strain>
    </source>
</reference>
<comment type="caution">
    <text evidence="1">The sequence shown here is derived from an EMBL/GenBank/DDBJ whole genome shotgun (WGS) entry which is preliminary data.</text>
</comment>
<accession>A0ABS8T2E3</accession>
<evidence type="ECO:0000313" key="1">
    <source>
        <dbReference type="EMBL" id="MCD7465522.1"/>
    </source>
</evidence>
<gene>
    <name evidence="1" type="ORF">HAX54_001467</name>
</gene>
<organism evidence="1 2">
    <name type="scientific">Datura stramonium</name>
    <name type="common">Jimsonweed</name>
    <name type="synonym">Common thornapple</name>
    <dbReference type="NCBI Taxonomy" id="4076"/>
    <lineage>
        <taxon>Eukaryota</taxon>
        <taxon>Viridiplantae</taxon>
        <taxon>Streptophyta</taxon>
        <taxon>Embryophyta</taxon>
        <taxon>Tracheophyta</taxon>
        <taxon>Spermatophyta</taxon>
        <taxon>Magnoliopsida</taxon>
        <taxon>eudicotyledons</taxon>
        <taxon>Gunneridae</taxon>
        <taxon>Pentapetalae</taxon>
        <taxon>asterids</taxon>
        <taxon>lamiids</taxon>
        <taxon>Solanales</taxon>
        <taxon>Solanaceae</taxon>
        <taxon>Solanoideae</taxon>
        <taxon>Datureae</taxon>
        <taxon>Datura</taxon>
    </lineage>
</organism>
<dbReference type="Proteomes" id="UP000823775">
    <property type="component" value="Unassembled WGS sequence"/>
</dbReference>
<dbReference type="EMBL" id="JACEIK010001058">
    <property type="protein sequence ID" value="MCD7465522.1"/>
    <property type="molecule type" value="Genomic_DNA"/>
</dbReference>
<proteinExistence type="predicted"/>
<sequence length="148" mass="17456">MTWERNKIIKRNIERSNLIYWQSGLRHHYGKREGTGSPHRQRQIVKENCFMCSPQPWKKRPEFQLRGSKRSTWFAGSGYYLRVYLLRCCRITCAQTAGSQMTKCAVEHQNTFTQRNQFSVIVLAASYLDRNSNKKQSWSMGVTFSPLR</sequence>
<keyword evidence="2" id="KW-1185">Reference proteome</keyword>
<name>A0ABS8T2E3_DATST</name>
<evidence type="ECO:0000313" key="2">
    <source>
        <dbReference type="Proteomes" id="UP000823775"/>
    </source>
</evidence>